<dbReference type="PANTHER" id="PTHR39962:SF1">
    <property type="entry name" value="LPXI FAMILY PROTEIN"/>
    <property type="match status" value="1"/>
</dbReference>
<dbReference type="PANTHER" id="PTHR39962">
    <property type="entry name" value="BLL4848 PROTEIN"/>
    <property type="match status" value="1"/>
</dbReference>
<dbReference type="Pfam" id="PF17930">
    <property type="entry name" value="LpxI_N"/>
    <property type="match status" value="1"/>
</dbReference>
<dbReference type="Proteomes" id="UP000006860">
    <property type="component" value="Chromosome"/>
</dbReference>
<feature type="domain" description="LpxI C-terminal" evidence="1">
    <location>
        <begin position="162"/>
        <end position="291"/>
    </location>
</feature>
<dbReference type="Gene3D" id="3.40.140.80">
    <property type="match status" value="1"/>
</dbReference>
<dbReference type="OrthoDB" id="9789836at2"/>
<feature type="domain" description="LpxI N-terminal" evidence="2">
    <location>
        <begin position="22"/>
        <end position="158"/>
    </location>
</feature>
<accession>F0SN99</accession>
<dbReference type="HOGENOM" id="CLU_085042_0_0_0"/>
<keyword evidence="4" id="KW-1185">Reference proteome</keyword>
<dbReference type="eggNOG" id="COG3494">
    <property type="taxonomic scope" value="Bacteria"/>
</dbReference>
<dbReference type="Gene3D" id="3.40.50.20">
    <property type="match status" value="1"/>
</dbReference>
<dbReference type="InterPro" id="IPR053174">
    <property type="entry name" value="LpxI"/>
</dbReference>
<dbReference type="Pfam" id="PF06230">
    <property type="entry name" value="LpxI_C"/>
    <property type="match status" value="1"/>
</dbReference>
<sequence length="304" mass="34155">MTDIIPLKQFDAAKRLQPTGNKVGLLAGAGRFPILFAKEAQKQGYSVHAMGVIGMASDELPEYCDVYSPVPLARIGQAIRWFKRHRVEQMVMAGKIEKVVLFQSKRLWRLLPDMRTIHMWMRYARENKKDDTLLLAVIREFERDQIHFASALDFCPELLVQHGFLTRRKPNAAQWKDICFGWDLAKEMGRLDVGQTVIVNDTAVIAIEAIEGTDKAILRAGELCKRGGFTVVKVAKPQQDYRFDVPTIGVQTLRSMHEAGGRVLAVEAGQTIILDEPEVVELADKLGISIVSLNSEEARLRIAC</sequence>
<evidence type="ECO:0008006" key="5">
    <source>
        <dbReference type="Google" id="ProtNLM"/>
    </source>
</evidence>
<dbReference type="AlphaFoldDB" id="F0SN99"/>
<dbReference type="InterPro" id="IPR010415">
    <property type="entry name" value="LpxI_C"/>
</dbReference>
<dbReference type="STRING" id="756272.Plabr_4571"/>
<proteinExistence type="predicted"/>
<dbReference type="EMBL" id="CP002546">
    <property type="protein sequence ID" value="ADY62142.1"/>
    <property type="molecule type" value="Genomic_DNA"/>
</dbReference>
<dbReference type="InterPro" id="IPR041255">
    <property type="entry name" value="LpxI_N"/>
</dbReference>
<evidence type="ECO:0000313" key="3">
    <source>
        <dbReference type="EMBL" id="ADY62142.1"/>
    </source>
</evidence>
<organism evidence="3 4">
    <name type="scientific">Rubinisphaera brasiliensis (strain ATCC 49424 / DSM 5305 / JCM 21570 / IAM 15109 / NBRC 103401 / IFAM 1448)</name>
    <name type="common">Planctomyces brasiliensis</name>
    <dbReference type="NCBI Taxonomy" id="756272"/>
    <lineage>
        <taxon>Bacteria</taxon>
        <taxon>Pseudomonadati</taxon>
        <taxon>Planctomycetota</taxon>
        <taxon>Planctomycetia</taxon>
        <taxon>Planctomycetales</taxon>
        <taxon>Planctomycetaceae</taxon>
        <taxon>Rubinisphaera</taxon>
    </lineage>
</organism>
<reference evidence="4" key="1">
    <citation type="submission" date="2011-02" db="EMBL/GenBank/DDBJ databases">
        <title>The complete genome of Planctomyces brasiliensis DSM 5305.</title>
        <authorList>
            <person name="Lucas S."/>
            <person name="Copeland A."/>
            <person name="Lapidus A."/>
            <person name="Bruce D."/>
            <person name="Goodwin L."/>
            <person name="Pitluck S."/>
            <person name="Kyrpides N."/>
            <person name="Mavromatis K."/>
            <person name="Pagani I."/>
            <person name="Ivanova N."/>
            <person name="Ovchinnikova G."/>
            <person name="Lu M."/>
            <person name="Detter J.C."/>
            <person name="Han C."/>
            <person name="Land M."/>
            <person name="Hauser L."/>
            <person name="Markowitz V."/>
            <person name="Cheng J.-F."/>
            <person name="Hugenholtz P."/>
            <person name="Woyke T."/>
            <person name="Wu D."/>
            <person name="Tindall B."/>
            <person name="Pomrenke H.G."/>
            <person name="Brambilla E."/>
            <person name="Klenk H.-P."/>
            <person name="Eisen J.A."/>
        </authorList>
    </citation>
    <scope>NUCLEOTIDE SEQUENCE [LARGE SCALE GENOMIC DNA]</scope>
    <source>
        <strain evidence="4">ATCC 49424 / DSM 5305 / JCM 21570 / NBRC 103401 / IFAM 1448</strain>
    </source>
</reference>
<dbReference type="RefSeq" id="WP_013630846.1">
    <property type="nucleotide sequence ID" value="NC_015174.1"/>
</dbReference>
<evidence type="ECO:0000259" key="1">
    <source>
        <dbReference type="Pfam" id="PF06230"/>
    </source>
</evidence>
<gene>
    <name evidence="3" type="ordered locus">Plabr_4571</name>
</gene>
<evidence type="ECO:0000259" key="2">
    <source>
        <dbReference type="Pfam" id="PF17930"/>
    </source>
</evidence>
<name>F0SN99_RUBBR</name>
<evidence type="ECO:0000313" key="4">
    <source>
        <dbReference type="Proteomes" id="UP000006860"/>
    </source>
</evidence>
<protein>
    <recommendedName>
        <fullName evidence="5">DUF1009 domain-containing protein</fullName>
    </recommendedName>
</protein>
<dbReference type="KEGG" id="pbs:Plabr_4571"/>
<dbReference type="InterPro" id="IPR043167">
    <property type="entry name" value="LpxI_C_sf"/>
</dbReference>